<dbReference type="GeneID" id="37042528"/>
<dbReference type="Pfam" id="PF16242">
    <property type="entry name" value="Pyrid_ox_like"/>
    <property type="match status" value="1"/>
</dbReference>
<sequence>MATSDPTAKKASDATSGISPQKKIDGVLDLISHHKTGMLTSRAPDGKLASRAMIPATTEGLVFSFFFNIESGKTSDLESSPEVNIAYLDPKTGDWASISGKAVINQDKTKVKKHWSSALKAWFDDKKDGKHTGDENDPRVALIDVHPEEIRFFKADGKLQFLYETAKAAVSGEAASGGKLLVITEDELKLAGKVAKS</sequence>
<dbReference type="STRING" id="215250.A0A316YWV9"/>
<evidence type="ECO:0000313" key="2">
    <source>
        <dbReference type="EMBL" id="PWN93739.1"/>
    </source>
</evidence>
<keyword evidence="3" id="KW-1185">Reference proteome</keyword>
<dbReference type="InParanoid" id="A0A316YWV9"/>
<reference evidence="2 3" key="1">
    <citation type="journal article" date="2018" name="Mol. Biol. Evol.">
        <title>Broad Genomic Sampling Reveals a Smut Pathogenic Ancestry of the Fungal Clade Ustilaginomycotina.</title>
        <authorList>
            <person name="Kijpornyongpan T."/>
            <person name="Mondo S.J."/>
            <person name="Barry K."/>
            <person name="Sandor L."/>
            <person name="Lee J."/>
            <person name="Lipzen A."/>
            <person name="Pangilinan J."/>
            <person name="LaButti K."/>
            <person name="Hainaut M."/>
            <person name="Henrissat B."/>
            <person name="Grigoriev I.V."/>
            <person name="Spatafora J.W."/>
            <person name="Aime M.C."/>
        </authorList>
    </citation>
    <scope>NUCLEOTIDE SEQUENCE [LARGE SCALE GENOMIC DNA]</scope>
    <source>
        <strain evidence="2 3">MCA 4198</strain>
    </source>
</reference>
<dbReference type="InterPro" id="IPR012349">
    <property type="entry name" value="Split_barrel_FMN-bd"/>
</dbReference>
<gene>
    <name evidence="2" type="ORF">FA10DRAFT_264347</name>
</gene>
<dbReference type="SUPFAM" id="SSF50475">
    <property type="entry name" value="FMN-binding split barrel"/>
    <property type="match status" value="1"/>
</dbReference>
<name>A0A316YWV9_9BASI</name>
<organism evidence="2 3">
    <name type="scientific">Acaromyces ingoldii</name>
    <dbReference type="NCBI Taxonomy" id="215250"/>
    <lineage>
        <taxon>Eukaryota</taxon>
        <taxon>Fungi</taxon>
        <taxon>Dikarya</taxon>
        <taxon>Basidiomycota</taxon>
        <taxon>Ustilaginomycotina</taxon>
        <taxon>Exobasidiomycetes</taxon>
        <taxon>Exobasidiales</taxon>
        <taxon>Cryptobasidiaceae</taxon>
        <taxon>Acaromyces</taxon>
    </lineage>
</organism>
<dbReference type="PANTHER" id="PTHR34818:SF1">
    <property type="entry name" value="PROTEIN BLI-3"/>
    <property type="match status" value="1"/>
</dbReference>
<dbReference type="EMBL" id="KZ819634">
    <property type="protein sequence ID" value="PWN93739.1"/>
    <property type="molecule type" value="Genomic_DNA"/>
</dbReference>
<dbReference type="AlphaFoldDB" id="A0A316YWV9"/>
<dbReference type="InterPro" id="IPR052917">
    <property type="entry name" value="Stress-Dev_Protein"/>
</dbReference>
<dbReference type="InterPro" id="IPR038725">
    <property type="entry name" value="YdaG_split_barrel_FMN-bd"/>
</dbReference>
<accession>A0A316YWV9</accession>
<proteinExistence type="predicted"/>
<dbReference type="PANTHER" id="PTHR34818">
    <property type="entry name" value="PROTEIN BLI-3"/>
    <property type="match status" value="1"/>
</dbReference>
<dbReference type="Gene3D" id="2.30.110.10">
    <property type="entry name" value="Electron Transport, Fmn-binding Protein, Chain A"/>
    <property type="match status" value="1"/>
</dbReference>
<feature type="domain" description="General stress protein FMN-binding split barrel" evidence="1">
    <location>
        <begin position="24"/>
        <end position="174"/>
    </location>
</feature>
<dbReference type="RefSeq" id="XP_025380937.1">
    <property type="nucleotide sequence ID" value="XM_025520612.1"/>
</dbReference>
<evidence type="ECO:0000259" key="1">
    <source>
        <dbReference type="Pfam" id="PF16242"/>
    </source>
</evidence>
<dbReference type="OrthoDB" id="434253at2759"/>
<evidence type="ECO:0000313" key="3">
    <source>
        <dbReference type="Proteomes" id="UP000245768"/>
    </source>
</evidence>
<protein>
    <recommendedName>
        <fullName evidence="1">General stress protein FMN-binding split barrel domain-containing protein</fullName>
    </recommendedName>
</protein>
<dbReference type="Proteomes" id="UP000245768">
    <property type="component" value="Unassembled WGS sequence"/>
</dbReference>